<evidence type="ECO:0000313" key="3">
    <source>
        <dbReference type="EMBL" id="SHL63832.1"/>
    </source>
</evidence>
<organism evidence="2 5">
    <name type="scientific">Flavobacterium pectinovorum</name>
    <dbReference type="NCBI Taxonomy" id="29533"/>
    <lineage>
        <taxon>Bacteria</taxon>
        <taxon>Pseudomonadati</taxon>
        <taxon>Bacteroidota</taxon>
        <taxon>Flavobacteriia</taxon>
        <taxon>Flavobacteriales</taxon>
        <taxon>Flavobacteriaceae</taxon>
        <taxon>Flavobacterium</taxon>
    </lineage>
</organism>
<dbReference type="Gene3D" id="3.40.50.1820">
    <property type="entry name" value="alpha/beta hydrolase"/>
    <property type="match status" value="1"/>
</dbReference>
<dbReference type="EMBL" id="FRBX01000001">
    <property type="protein sequence ID" value="SHL63832.1"/>
    <property type="molecule type" value="Genomic_DNA"/>
</dbReference>
<dbReference type="InterPro" id="IPR029058">
    <property type="entry name" value="AB_hydrolase_fold"/>
</dbReference>
<dbReference type="GO" id="GO:0016787">
    <property type="term" value="F:hydrolase activity"/>
    <property type="evidence" value="ECO:0007669"/>
    <property type="project" value="UniProtKB-KW"/>
</dbReference>
<dbReference type="Proteomes" id="UP000184216">
    <property type="component" value="Unassembled WGS sequence"/>
</dbReference>
<dbReference type="InterPro" id="IPR000073">
    <property type="entry name" value="AB_hydrolase_1"/>
</dbReference>
<dbReference type="InterPro" id="IPR050228">
    <property type="entry name" value="Carboxylesterase_BioH"/>
</dbReference>
<dbReference type="PANTHER" id="PTHR43194:SF5">
    <property type="entry name" value="PIMELOYL-[ACYL-CARRIER PROTEIN] METHYL ESTER ESTERASE"/>
    <property type="match status" value="1"/>
</dbReference>
<protein>
    <submittedName>
        <fullName evidence="2">Alpha/beta hydrolase</fullName>
    </submittedName>
    <submittedName>
        <fullName evidence="3">Pimeloyl-ACP methyl ester carboxylesterase</fullName>
    </submittedName>
</protein>
<keyword evidence="2" id="KW-0378">Hydrolase</keyword>
<feature type="domain" description="AB hydrolase-1" evidence="1">
    <location>
        <begin position="7"/>
        <end position="242"/>
    </location>
</feature>
<name>A0AB36NYS4_9FLAO</name>
<evidence type="ECO:0000313" key="2">
    <source>
        <dbReference type="EMBL" id="OXB03706.1"/>
    </source>
</evidence>
<dbReference type="EMBL" id="MUHB01000012">
    <property type="protein sequence ID" value="OXB03706.1"/>
    <property type="molecule type" value="Genomic_DNA"/>
</dbReference>
<dbReference type="SUPFAM" id="SSF53474">
    <property type="entry name" value="alpha/beta-Hydrolases"/>
    <property type="match status" value="1"/>
</dbReference>
<reference evidence="3 4" key="2">
    <citation type="submission" date="2016-11" db="EMBL/GenBank/DDBJ databases">
        <authorList>
            <person name="Varghese N."/>
            <person name="Submissions S."/>
        </authorList>
    </citation>
    <scope>NUCLEOTIDE SEQUENCE [LARGE SCALE GENOMIC DNA]</scope>
    <source>
        <strain evidence="3 4">DSM 6368</strain>
    </source>
</reference>
<keyword evidence="4" id="KW-1185">Reference proteome</keyword>
<proteinExistence type="predicted"/>
<dbReference type="RefSeq" id="WP_073394060.1">
    <property type="nucleotide sequence ID" value="NZ_FRBX01000001.1"/>
</dbReference>
<dbReference type="AlphaFoldDB" id="A0AB36NYS4"/>
<evidence type="ECO:0000259" key="1">
    <source>
        <dbReference type="Pfam" id="PF12697"/>
    </source>
</evidence>
<dbReference type="Proteomes" id="UP000198431">
    <property type="component" value="Unassembled WGS sequence"/>
</dbReference>
<reference evidence="2 5" key="1">
    <citation type="submission" date="2016-11" db="EMBL/GenBank/DDBJ databases">
        <title>Whole genomes of Flavobacteriaceae.</title>
        <authorList>
            <person name="Stine C."/>
            <person name="Li C."/>
            <person name="Tadesse D."/>
        </authorList>
    </citation>
    <scope>NUCLEOTIDE SEQUENCE [LARGE SCALE GENOMIC DNA]</scope>
    <source>
        <strain evidence="2 5">ATCC 19366</strain>
    </source>
</reference>
<gene>
    <name evidence="2" type="ORF">B0A72_14470</name>
    <name evidence="3" type="ORF">SAMN05444387_1122</name>
</gene>
<sequence length="257" mass="28754">MTKSKSIILIHGNFVNDLSWANWKSYYEKKGYTVYTPANPGHQGNPADLRNHVHPELTKTGFTDVVGNIAKLIDSLPEKPLIIGHSMAGMAVMKLLELGKAAAAISIDGAPPKNVFPPFQTLKTVLPAFGFFSGKDYYMGSREWYNKSFFNTLQSESEKANAFATYAVPESFKVSRELVLNSFSNIDFKKPHEPILFIGGGSDNIFPASLTTTLAKKYKDKNSRVDLKIFQGKSHFICGEKGWEIVADFILDWYERL</sequence>
<comment type="caution">
    <text evidence="2">The sequence shown here is derived from an EMBL/GenBank/DDBJ whole genome shotgun (WGS) entry which is preliminary data.</text>
</comment>
<evidence type="ECO:0000313" key="5">
    <source>
        <dbReference type="Proteomes" id="UP000198431"/>
    </source>
</evidence>
<dbReference type="PANTHER" id="PTHR43194">
    <property type="entry name" value="HYDROLASE ALPHA/BETA FOLD FAMILY"/>
    <property type="match status" value="1"/>
</dbReference>
<dbReference type="Pfam" id="PF12697">
    <property type="entry name" value="Abhydrolase_6"/>
    <property type="match status" value="1"/>
</dbReference>
<accession>A0AB36NYS4</accession>
<evidence type="ECO:0000313" key="4">
    <source>
        <dbReference type="Proteomes" id="UP000184216"/>
    </source>
</evidence>